<dbReference type="AlphaFoldDB" id="A0A1M7YIP7"/>
<evidence type="ECO:0000313" key="6">
    <source>
        <dbReference type="Proteomes" id="UP000184612"/>
    </source>
</evidence>
<dbReference type="InterPro" id="IPR029058">
    <property type="entry name" value="AB_hydrolase_fold"/>
</dbReference>
<dbReference type="STRING" id="1121345.SAMN02745217_03668"/>
<organism evidence="5 6">
    <name type="scientific">Anaerocolumna xylanovorans DSM 12503</name>
    <dbReference type="NCBI Taxonomy" id="1121345"/>
    <lineage>
        <taxon>Bacteria</taxon>
        <taxon>Bacillati</taxon>
        <taxon>Bacillota</taxon>
        <taxon>Clostridia</taxon>
        <taxon>Lachnospirales</taxon>
        <taxon>Lachnospiraceae</taxon>
        <taxon>Anaerocolumna</taxon>
    </lineage>
</organism>
<proteinExistence type="inferred from homology"/>
<feature type="domain" description="Carboxylesterase type B" evidence="4">
    <location>
        <begin position="42"/>
        <end position="370"/>
    </location>
</feature>
<evidence type="ECO:0000259" key="4">
    <source>
        <dbReference type="Pfam" id="PF00135"/>
    </source>
</evidence>
<evidence type="ECO:0000256" key="1">
    <source>
        <dbReference type="ARBA" id="ARBA00005964"/>
    </source>
</evidence>
<keyword evidence="2 3" id="KW-0378">Hydrolase</keyword>
<dbReference type="GO" id="GO:0016787">
    <property type="term" value="F:hydrolase activity"/>
    <property type="evidence" value="ECO:0007669"/>
    <property type="project" value="UniProtKB-KW"/>
</dbReference>
<dbReference type="EMBL" id="FRFD01000011">
    <property type="protein sequence ID" value="SHO52469.1"/>
    <property type="molecule type" value="Genomic_DNA"/>
</dbReference>
<gene>
    <name evidence="5" type="ORF">SAMN02745217_03668</name>
</gene>
<dbReference type="PANTHER" id="PTHR11559">
    <property type="entry name" value="CARBOXYLESTERASE"/>
    <property type="match status" value="1"/>
</dbReference>
<dbReference type="Proteomes" id="UP000184612">
    <property type="component" value="Unassembled WGS sequence"/>
</dbReference>
<reference evidence="5 6" key="1">
    <citation type="submission" date="2016-12" db="EMBL/GenBank/DDBJ databases">
        <authorList>
            <person name="Song W.-J."/>
            <person name="Kurnit D.M."/>
        </authorList>
    </citation>
    <scope>NUCLEOTIDE SEQUENCE [LARGE SCALE GENOMIC DNA]</scope>
    <source>
        <strain evidence="5 6">DSM 12503</strain>
    </source>
</reference>
<dbReference type="Gene3D" id="3.40.50.1820">
    <property type="entry name" value="alpha/beta hydrolase"/>
    <property type="match status" value="1"/>
</dbReference>
<dbReference type="InterPro" id="IPR050309">
    <property type="entry name" value="Type-B_Carboxylest/Lipase"/>
</dbReference>
<comment type="similarity">
    <text evidence="1 3">Belongs to the type-B carboxylesterase/lipase family.</text>
</comment>
<dbReference type="InterPro" id="IPR019826">
    <property type="entry name" value="Carboxylesterase_B_AS"/>
</dbReference>
<protein>
    <recommendedName>
        <fullName evidence="3">Carboxylic ester hydrolase</fullName>
        <ecNumber evidence="3">3.1.1.-</ecNumber>
    </recommendedName>
</protein>
<dbReference type="PROSITE" id="PS00941">
    <property type="entry name" value="CARBOXYLESTERASE_B_2"/>
    <property type="match status" value="1"/>
</dbReference>
<evidence type="ECO:0000256" key="2">
    <source>
        <dbReference type="ARBA" id="ARBA00022801"/>
    </source>
</evidence>
<sequence>MYKKKSILCKITSIVILILFVFSFLDLNAVASAEDTGDSKLIRQTTAGTIEGTTDSNNTLVWRGIPYATPPAGDLRWKAPQEPTPWTGIKNTTSFGNSSVQCGTGNQIAGSEDCLYLNVWRPDTTETNLPVVVEIYGGANTYGSSSNPIYWGDNLAHKANAIVVTINYRLGILGWFANDALKTGDPLTDSGNFGLLDIIKALKWVNKNISNFGGDPGNVTVSGESAGGFNTLALLLSPEAKGLFHKAAVRSAIPQGIPMDLAKVASNNFIASLLVQDGLAADTTSAQLKMLGMSKQQISAYLMSKTPEELMKQYTSSPMMGMYIWPTNYSDGTVIVPEGHLAFALGTYPNKVPLMIGSTKDEVKLFLSMLGGLDKDPTVYGPVTKHVNLLWKAMGVDDIANNIASKWFYPPVYAYEFNWGTIEADGSSVLPGDKGYKYGAMHGLDIFFYMGNIDLIANAPVEDANPYSGLFTTENLPGAQALSNTIIDYFAKFIRTGDPGKGLSNTAVEWKRWCSFNGWDKAIIQDATLTNTNIKMVNTELKISDVVGNILSQPQKVIDIVKRLIDSLGGGLGGLLQQ</sequence>
<dbReference type="RefSeq" id="WP_073590314.1">
    <property type="nucleotide sequence ID" value="NZ_FRFD01000011.1"/>
</dbReference>
<dbReference type="InterPro" id="IPR019819">
    <property type="entry name" value="Carboxylesterase_B_CS"/>
</dbReference>
<evidence type="ECO:0000256" key="3">
    <source>
        <dbReference type="RuleBase" id="RU361235"/>
    </source>
</evidence>
<dbReference type="InterPro" id="IPR002018">
    <property type="entry name" value="CarbesteraseB"/>
</dbReference>
<keyword evidence="6" id="KW-1185">Reference proteome</keyword>
<dbReference type="SUPFAM" id="SSF53474">
    <property type="entry name" value="alpha/beta-Hydrolases"/>
    <property type="match status" value="1"/>
</dbReference>
<dbReference type="Pfam" id="PF00135">
    <property type="entry name" value="COesterase"/>
    <property type="match status" value="1"/>
</dbReference>
<name>A0A1M7YIP7_9FIRM</name>
<dbReference type="EC" id="3.1.1.-" evidence="3"/>
<evidence type="ECO:0000313" key="5">
    <source>
        <dbReference type="EMBL" id="SHO52469.1"/>
    </source>
</evidence>
<accession>A0A1M7YIP7</accession>
<dbReference type="PROSITE" id="PS00122">
    <property type="entry name" value="CARBOXYLESTERASE_B_1"/>
    <property type="match status" value="1"/>
</dbReference>